<name>A0A6L5XHN5_9BACT</name>
<dbReference type="Pfam" id="PF08448">
    <property type="entry name" value="PAS_4"/>
    <property type="match status" value="1"/>
</dbReference>
<dbReference type="InterPro" id="IPR013656">
    <property type="entry name" value="PAS_4"/>
</dbReference>
<feature type="domain" description="PAS" evidence="6">
    <location>
        <begin position="7"/>
        <end position="58"/>
    </location>
</feature>
<dbReference type="CDD" id="cd00009">
    <property type="entry name" value="AAA"/>
    <property type="match status" value="1"/>
</dbReference>
<dbReference type="SUPFAM" id="SSF46689">
    <property type="entry name" value="Homeodomain-like"/>
    <property type="match status" value="1"/>
</dbReference>
<evidence type="ECO:0000313" key="8">
    <source>
        <dbReference type="Proteomes" id="UP000477488"/>
    </source>
</evidence>
<dbReference type="Pfam" id="PF02954">
    <property type="entry name" value="HTH_8"/>
    <property type="match status" value="1"/>
</dbReference>
<evidence type="ECO:0000256" key="2">
    <source>
        <dbReference type="ARBA" id="ARBA00022840"/>
    </source>
</evidence>
<dbReference type="SUPFAM" id="SSF55785">
    <property type="entry name" value="PYP-like sensor domain (PAS domain)"/>
    <property type="match status" value="1"/>
</dbReference>
<dbReference type="Gene3D" id="3.30.450.20">
    <property type="entry name" value="PAS domain"/>
    <property type="match status" value="1"/>
</dbReference>
<protein>
    <submittedName>
        <fullName evidence="7">PAS domain-containing protein</fullName>
    </submittedName>
</protein>
<keyword evidence="8" id="KW-1185">Reference proteome</keyword>
<dbReference type="PANTHER" id="PTHR32071:SF57">
    <property type="entry name" value="C4-DICARBOXYLATE TRANSPORT TRANSCRIPTIONAL REGULATORY PROTEIN DCTD"/>
    <property type="match status" value="1"/>
</dbReference>
<accession>A0A6L5XHN5</accession>
<dbReference type="GO" id="GO:0005524">
    <property type="term" value="F:ATP binding"/>
    <property type="evidence" value="ECO:0007669"/>
    <property type="project" value="UniProtKB-KW"/>
</dbReference>
<dbReference type="InterPro" id="IPR002197">
    <property type="entry name" value="HTH_Fis"/>
</dbReference>
<dbReference type="InterPro" id="IPR003593">
    <property type="entry name" value="AAA+_ATPase"/>
</dbReference>
<keyword evidence="4" id="KW-0804">Transcription</keyword>
<evidence type="ECO:0000256" key="4">
    <source>
        <dbReference type="ARBA" id="ARBA00023163"/>
    </source>
</evidence>
<dbReference type="Gene3D" id="1.10.10.60">
    <property type="entry name" value="Homeodomain-like"/>
    <property type="match status" value="1"/>
</dbReference>
<dbReference type="Pfam" id="PF00158">
    <property type="entry name" value="Sigma54_activat"/>
    <property type="match status" value="1"/>
</dbReference>
<gene>
    <name evidence="7" type="ORF">FYJ44_01135</name>
</gene>
<evidence type="ECO:0000259" key="6">
    <source>
        <dbReference type="PROSITE" id="PS50112"/>
    </source>
</evidence>
<evidence type="ECO:0000259" key="5">
    <source>
        <dbReference type="PROSITE" id="PS50045"/>
    </source>
</evidence>
<dbReference type="GO" id="GO:0006355">
    <property type="term" value="P:regulation of DNA-templated transcription"/>
    <property type="evidence" value="ECO:0007669"/>
    <property type="project" value="InterPro"/>
</dbReference>
<dbReference type="InterPro" id="IPR035965">
    <property type="entry name" value="PAS-like_dom_sf"/>
</dbReference>
<sequence length="472" mass="51912">MHNRKLRNSLIVTAMRDLPTGAFICDREGVVQFINAAYANYLHLRPDEAVGRHITELIPDSGIPAVLRSGKAELRQIRRFPNGGATLIVNRVPLFDEDGELIGALSMTLFDTAAQVKDLLEHVRCLDIKVNSCQRRIKSALSAPYTIESIVGESESVRAFKSLLLRYAHTDAAVLILGATGTGKELAAGAIHTASSRAEGPFVGINCAAIPKELFESEVFGYAPGAFSGARKEGSIGKIEVAHQGTLFLDEVGDLPMSAQAKLLRVLEEKCLFRLGSSQPRDVDFRLVAATNRDLRAMITAGTFREDLYYRINSMKLRLPALRERREDIPLLVRFFLDHMGAGEVVCTEEAMNVLMEYPWPGNIRELRNAVGHALSLCCGGRIVVHDLPPECCRAGWGKDMAAGSLQAITMNVEGQTIEKVLRETGGNKVKAAAMLGISRAALYEKIKKLRMAKAFDEATVQLKIREKKRDQ</sequence>
<dbReference type="GO" id="GO:0043565">
    <property type="term" value="F:sequence-specific DNA binding"/>
    <property type="evidence" value="ECO:0007669"/>
    <property type="project" value="InterPro"/>
</dbReference>
<dbReference type="PRINTS" id="PR01590">
    <property type="entry name" value="HTHFIS"/>
</dbReference>
<keyword evidence="3" id="KW-0805">Transcription regulation</keyword>
<proteinExistence type="predicted"/>
<dbReference type="EMBL" id="VUMH01000001">
    <property type="protein sequence ID" value="MSS26676.1"/>
    <property type="molecule type" value="Genomic_DNA"/>
</dbReference>
<dbReference type="FunFam" id="3.40.50.300:FF:000006">
    <property type="entry name" value="DNA-binding transcriptional regulator NtrC"/>
    <property type="match status" value="1"/>
</dbReference>
<dbReference type="InterPro" id="IPR025944">
    <property type="entry name" value="Sigma_54_int_dom_CS"/>
</dbReference>
<evidence type="ECO:0000313" key="7">
    <source>
        <dbReference type="EMBL" id="MSS26676.1"/>
    </source>
</evidence>
<dbReference type="PROSITE" id="PS00688">
    <property type="entry name" value="SIGMA54_INTERACT_3"/>
    <property type="match status" value="1"/>
</dbReference>
<dbReference type="Proteomes" id="UP000477488">
    <property type="component" value="Unassembled WGS sequence"/>
</dbReference>
<dbReference type="AlphaFoldDB" id="A0A6L5XHN5"/>
<keyword evidence="2" id="KW-0067">ATP-binding</keyword>
<dbReference type="InterPro" id="IPR002078">
    <property type="entry name" value="Sigma_54_int"/>
</dbReference>
<dbReference type="Pfam" id="PF25601">
    <property type="entry name" value="AAA_lid_14"/>
    <property type="match status" value="1"/>
</dbReference>
<dbReference type="Gene3D" id="1.10.8.60">
    <property type="match status" value="1"/>
</dbReference>
<feature type="domain" description="Sigma-54 factor interaction" evidence="5">
    <location>
        <begin position="150"/>
        <end position="376"/>
    </location>
</feature>
<keyword evidence="1" id="KW-0547">Nucleotide-binding</keyword>
<dbReference type="SMART" id="SM00091">
    <property type="entry name" value="PAS"/>
    <property type="match status" value="1"/>
</dbReference>
<comment type="caution">
    <text evidence="7">The sequence shown here is derived from an EMBL/GenBank/DDBJ whole genome shotgun (WGS) entry which is preliminary data.</text>
</comment>
<dbReference type="PROSITE" id="PS50112">
    <property type="entry name" value="PAS"/>
    <property type="match status" value="1"/>
</dbReference>
<organism evidence="7 8">
    <name type="scientific">Desulfovibrio porci</name>
    <dbReference type="NCBI Taxonomy" id="2605782"/>
    <lineage>
        <taxon>Bacteria</taxon>
        <taxon>Pseudomonadati</taxon>
        <taxon>Thermodesulfobacteriota</taxon>
        <taxon>Desulfovibrionia</taxon>
        <taxon>Desulfovibrionales</taxon>
        <taxon>Desulfovibrionaceae</taxon>
        <taxon>Desulfovibrio</taxon>
    </lineage>
</organism>
<dbReference type="InterPro" id="IPR058031">
    <property type="entry name" value="AAA_lid_NorR"/>
</dbReference>
<evidence type="ECO:0000256" key="1">
    <source>
        <dbReference type="ARBA" id="ARBA00022741"/>
    </source>
</evidence>
<dbReference type="SUPFAM" id="SSF52540">
    <property type="entry name" value="P-loop containing nucleoside triphosphate hydrolases"/>
    <property type="match status" value="1"/>
</dbReference>
<dbReference type="SMART" id="SM00382">
    <property type="entry name" value="AAA"/>
    <property type="match status" value="1"/>
</dbReference>
<dbReference type="InterPro" id="IPR009057">
    <property type="entry name" value="Homeodomain-like_sf"/>
</dbReference>
<dbReference type="InterPro" id="IPR000014">
    <property type="entry name" value="PAS"/>
</dbReference>
<dbReference type="Gene3D" id="3.40.50.300">
    <property type="entry name" value="P-loop containing nucleotide triphosphate hydrolases"/>
    <property type="match status" value="1"/>
</dbReference>
<dbReference type="PROSITE" id="PS50045">
    <property type="entry name" value="SIGMA54_INTERACT_4"/>
    <property type="match status" value="1"/>
</dbReference>
<dbReference type="PANTHER" id="PTHR32071">
    <property type="entry name" value="TRANSCRIPTIONAL REGULATORY PROTEIN"/>
    <property type="match status" value="1"/>
</dbReference>
<dbReference type="RefSeq" id="WP_154508387.1">
    <property type="nucleotide sequence ID" value="NZ_JAXELC010000013.1"/>
</dbReference>
<evidence type="ECO:0000256" key="3">
    <source>
        <dbReference type="ARBA" id="ARBA00023015"/>
    </source>
</evidence>
<reference evidence="7 8" key="1">
    <citation type="submission" date="2019-09" db="EMBL/GenBank/DDBJ databases">
        <title>In-depth cultivation of the pig gut microbiome towards novel bacterial diversity and tailored functional studies.</title>
        <authorList>
            <person name="Wylensek D."/>
            <person name="Hitch T.C.A."/>
            <person name="Clavel T."/>
        </authorList>
    </citation>
    <scope>NUCLEOTIDE SEQUENCE [LARGE SCALE GENOMIC DNA]</scope>
    <source>
        <strain evidence="7 8">PG-178-WT-4</strain>
    </source>
</reference>
<dbReference type="InterPro" id="IPR027417">
    <property type="entry name" value="P-loop_NTPase"/>
</dbReference>
<dbReference type="CDD" id="cd00130">
    <property type="entry name" value="PAS"/>
    <property type="match status" value="1"/>
</dbReference>